<evidence type="ECO:0000313" key="7">
    <source>
        <dbReference type="Proteomes" id="UP000256794"/>
    </source>
</evidence>
<feature type="domain" description="DUF305" evidence="4">
    <location>
        <begin position="81"/>
        <end position="144"/>
    </location>
</feature>
<keyword evidence="1 3" id="KW-0732">Signal</keyword>
<dbReference type="Pfam" id="PF21783">
    <property type="entry name" value="YNCE"/>
    <property type="match status" value="1"/>
</dbReference>
<name>A0AAQ0HG02_PARVE</name>
<evidence type="ECO:0000256" key="3">
    <source>
        <dbReference type="SAM" id="SignalP"/>
    </source>
</evidence>
<comment type="caution">
    <text evidence="6">The sequence shown here is derived from an EMBL/GenBank/DDBJ whole genome shotgun (WGS) entry which is preliminary data.</text>
</comment>
<accession>A0AAQ0HG02</accession>
<dbReference type="InterPro" id="IPR011045">
    <property type="entry name" value="N2O_reductase_N"/>
</dbReference>
<dbReference type="AlphaFoldDB" id="A0AAQ0HG02"/>
<dbReference type="InterPro" id="IPR012347">
    <property type="entry name" value="Ferritin-like"/>
</dbReference>
<dbReference type="NCBIfam" id="TIGR02276">
    <property type="entry name" value="beta_rpt_yvtn"/>
    <property type="match status" value="4"/>
</dbReference>
<reference evidence="6 7" key="1">
    <citation type="submission" date="2018-08" db="EMBL/GenBank/DDBJ databases">
        <title>Genomic Encyclopedia of Archaeal and Bacterial Type Strains, Phase II (KMG-II): from individual species to whole genera.</title>
        <authorList>
            <person name="Goeker M."/>
        </authorList>
    </citation>
    <scope>NUCLEOTIDE SEQUENCE [LARGE SCALE GENOMIC DNA]</scope>
    <source>
        <strain evidence="6 7">DSM 582</strain>
    </source>
</reference>
<proteinExistence type="predicted"/>
<dbReference type="InterPro" id="IPR015943">
    <property type="entry name" value="WD40/YVTN_repeat-like_dom_sf"/>
</dbReference>
<dbReference type="Gene3D" id="1.20.1260.10">
    <property type="match status" value="1"/>
</dbReference>
<evidence type="ECO:0000259" key="4">
    <source>
        <dbReference type="Pfam" id="PF03713"/>
    </source>
</evidence>
<feature type="signal peptide" evidence="3">
    <location>
        <begin position="1"/>
        <end position="22"/>
    </location>
</feature>
<feature type="chain" id="PRO_5042842406" evidence="3">
    <location>
        <begin position="23"/>
        <end position="474"/>
    </location>
</feature>
<dbReference type="Pfam" id="PF03713">
    <property type="entry name" value="DUF305"/>
    <property type="match status" value="1"/>
</dbReference>
<protein>
    <submittedName>
        <fullName evidence="6">YVTN family beta-propeller protein</fullName>
    </submittedName>
</protein>
<dbReference type="Proteomes" id="UP000256794">
    <property type="component" value="Unassembled WGS sequence"/>
</dbReference>
<dbReference type="InterPro" id="IPR011964">
    <property type="entry name" value="YVTN_b-propeller_repeat"/>
</dbReference>
<evidence type="ECO:0000259" key="5">
    <source>
        <dbReference type="Pfam" id="PF21783"/>
    </source>
</evidence>
<evidence type="ECO:0000313" key="6">
    <source>
        <dbReference type="EMBL" id="REG43920.1"/>
    </source>
</evidence>
<evidence type="ECO:0000256" key="1">
    <source>
        <dbReference type="ARBA" id="ARBA00022729"/>
    </source>
</evidence>
<dbReference type="InterPro" id="IPR005183">
    <property type="entry name" value="DUF305_CopM-like"/>
</dbReference>
<feature type="domain" description="YNCE-like beta-propeller" evidence="5">
    <location>
        <begin position="328"/>
        <end position="468"/>
    </location>
</feature>
<keyword evidence="7" id="KW-1185">Reference proteome</keyword>
<dbReference type="PANTHER" id="PTHR47197">
    <property type="entry name" value="PROTEIN NIRF"/>
    <property type="match status" value="1"/>
</dbReference>
<dbReference type="PANTHER" id="PTHR47197:SF3">
    <property type="entry name" value="DIHYDRO-HEME D1 DEHYDROGENASE"/>
    <property type="match status" value="1"/>
</dbReference>
<dbReference type="SUPFAM" id="SSF50974">
    <property type="entry name" value="Nitrous oxide reductase, N-terminal domain"/>
    <property type="match status" value="1"/>
</dbReference>
<feature type="region of interest" description="Disordered" evidence="2">
    <location>
        <begin position="25"/>
        <end position="48"/>
    </location>
</feature>
<dbReference type="InterPro" id="IPR048433">
    <property type="entry name" value="YNCE-like_beta-prop"/>
</dbReference>
<dbReference type="Gene3D" id="2.130.10.10">
    <property type="entry name" value="YVTN repeat-like/Quinoprotein amine dehydrogenase"/>
    <property type="match status" value="4"/>
</dbReference>
<dbReference type="InterPro" id="IPR051200">
    <property type="entry name" value="Host-pathogen_enzymatic-act"/>
</dbReference>
<gene>
    <name evidence="6" type="ORF">ATH84_102474</name>
</gene>
<organism evidence="6 7">
    <name type="scientific">Paracoccus versutus</name>
    <name type="common">Thiobacillus versutus</name>
    <dbReference type="NCBI Taxonomy" id="34007"/>
    <lineage>
        <taxon>Bacteria</taxon>
        <taxon>Pseudomonadati</taxon>
        <taxon>Pseudomonadota</taxon>
        <taxon>Alphaproteobacteria</taxon>
        <taxon>Rhodobacterales</taxon>
        <taxon>Paracoccaceae</taxon>
        <taxon>Paracoccus</taxon>
    </lineage>
</organism>
<sequence>MRQAAIALSVGLLAGLPGLALAQAGHDAHHSGNPPAQIGQAPQTAVSPAAADLPDFTKANVAAMNDMHGPMMEGIMADDPDLAFVQGMIPHHQGAIDMARIVRQYGDDPQTQAWAAQIIEAQEREIAEMQAWLTARAGGEAAAAAPLGGAVYSANEGGNSISAVDLGTGAAATVSLPIAPHNVDLTPDGGLLLAVGDPAAQGDHGSQGHGHGAGVGADADADADAGEGLLVILDPQDLAAPAAAVAVGPHPAHVVADRLGRAYVSLAGGDAIAVVDLARAEVVARIATGGYPHGLRLSPDEAQLYVANVRDGSVSVIDTAGLAELARIPVGAGPVQVGFTPSGDQAYVSLRDENRVAVIDTRSRRVTGKVDVGPGPIQVLATADGRWVYVANQGSEAEPNDTVSVIDTATGRVVRTVTAGKGAHGVSASADGAHVFVTNTAEDSISVIEAASGTVIRTIPVGDRPNGIVHGRSH</sequence>
<evidence type="ECO:0000256" key="2">
    <source>
        <dbReference type="SAM" id="MobiDB-lite"/>
    </source>
</evidence>
<dbReference type="RefSeq" id="WP_243700217.1">
    <property type="nucleotide sequence ID" value="NZ_CP035284.1"/>
</dbReference>
<dbReference type="EMBL" id="QUMX01000024">
    <property type="protein sequence ID" value="REG43920.1"/>
    <property type="molecule type" value="Genomic_DNA"/>
</dbReference>